<organism evidence="1 2">
    <name type="scientific">Clarias magur</name>
    <name type="common">Asian catfish</name>
    <name type="synonym">Macropteronotus magur</name>
    <dbReference type="NCBI Taxonomy" id="1594786"/>
    <lineage>
        <taxon>Eukaryota</taxon>
        <taxon>Metazoa</taxon>
        <taxon>Chordata</taxon>
        <taxon>Craniata</taxon>
        <taxon>Vertebrata</taxon>
        <taxon>Euteleostomi</taxon>
        <taxon>Actinopterygii</taxon>
        <taxon>Neopterygii</taxon>
        <taxon>Teleostei</taxon>
        <taxon>Ostariophysi</taxon>
        <taxon>Siluriformes</taxon>
        <taxon>Clariidae</taxon>
        <taxon>Clarias</taxon>
    </lineage>
</organism>
<protein>
    <submittedName>
        <fullName evidence="1">Uncharacterized protein</fullName>
    </submittedName>
</protein>
<gene>
    <name evidence="1" type="ORF">DAT39_011800</name>
</gene>
<evidence type="ECO:0000313" key="2">
    <source>
        <dbReference type="Proteomes" id="UP000727407"/>
    </source>
</evidence>
<name>A0A8J4UFM8_CLAMG</name>
<evidence type="ECO:0000313" key="1">
    <source>
        <dbReference type="EMBL" id="KAF5898479.1"/>
    </source>
</evidence>
<comment type="caution">
    <text evidence="1">The sequence shown here is derived from an EMBL/GenBank/DDBJ whole genome shotgun (WGS) entry which is preliminary data.</text>
</comment>
<keyword evidence="2" id="KW-1185">Reference proteome</keyword>
<dbReference type="AlphaFoldDB" id="A0A8J4UFM8"/>
<reference evidence="1" key="1">
    <citation type="submission" date="2020-07" db="EMBL/GenBank/DDBJ databases">
        <title>Clarias magur genome sequencing, assembly and annotation.</title>
        <authorList>
            <person name="Kushwaha B."/>
            <person name="Kumar R."/>
            <person name="Das P."/>
            <person name="Joshi C.G."/>
            <person name="Kumar D."/>
            <person name="Nagpure N.S."/>
            <person name="Pandey M."/>
            <person name="Agarwal S."/>
            <person name="Srivastava S."/>
            <person name="Singh M."/>
            <person name="Sahoo L."/>
            <person name="Jayasankar P."/>
            <person name="Meher P.K."/>
            <person name="Koringa P.G."/>
            <person name="Iquebal M.A."/>
            <person name="Das S.P."/>
            <person name="Bit A."/>
            <person name="Patnaik S."/>
            <person name="Patel N."/>
            <person name="Shah T.M."/>
            <person name="Hinsu A."/>
            <person name="Jena J.K."/>
        </authorList>
    </citation>
    <scope>NUCLEOTIDE SEQUENCE</scope>
    <source>
        <strain evidence="1">CIFAMagur01</strain>
        <tissue evidence="1">Testis</tissue>
    </source>
</reference>
<dbReference type="Proteomes" id="UP000727407">
    <property type="component" value="Unassembled WGS sequence"/>
</dbReference>
<proteinExistence type="predicted"/>
<sequence length="68" mass="7993">LTHSTQMRISFLIVRTFSIRFTHRETSTGTWQTSRRSTEATQVLRGWKRKRLNALQRAKAPAQFTDTQ</sequence>
<feature type="non-terminal residue" evidence="1">
    <location>
        <position position="1"/>
    </location>
</feature>
<accession>A0A8J4UFM8</accession>
<dbReference type="EMBL" id="QNUK01000198">
    <property type="protein sequence ID" value="KAF5898479.1"/>
    <property type="molecule type" value="Genomic_DNA"/>
</dbReference>